<reference evidence="12" key="1">
    <citation type="journal article" date="2019" name="Int. J. Syst. Evol. Microbiol.">
        <title>The Global Catalogue of Microorganisms (GCM) 10K type strain sequencing project: providing services to taxonomists for standard genome sequencing and annotation.</title>
        <authorList>
            <consortium name="The Broad Institute Genomics Platform"/>
            <consortium name="The Broad Institute Genome Sequencing Center for Infectious Disease"/>
            <person name="Wu L."/>
            <person name="Ma J."/>
        </authorList>
    </citation>
    <scope>NUCLEOTIDE SEQUENCE [LARGE SCALE GENOMIC DNA]</scope>
    <source>
        <strain evidence="12">KCTC 42984</strain>
    </source>
</reference>
<evidence type="ECO:0000256" key="3">
    <source>
        <dbReference type="ARBA" id="ARBA00022553"/>
    </source>
</evidence>
<evidence type="ECO:0000256" key="8">
    <source>
        <dbReference type="ARBA" id="ARBA00023012"/>
    </source>
</evidence>
<dbReference type="InterPro" id="IPR005467">
    <property type="entry name" value="His_kinase_dom"/>
</dbReference>
<evidence type="ECO:0000256" key="7">
    <source>
        <dbReference type="ARBA" id="ARBA00022840"/>
    </source>
</evidence>
<gene>
    <name evidence="11" type="primary">prsK</name>
    <name evidence="11" type="ORF">ACFOD9_11210</name>
</gene>
<dbReference type="InterPro" id="IPR029016">
    <property type="entry name" value="GAF-like_dom_sf"/>
</dbReference>
<keyword evidence="9" id="KW-0472">Membrane</keyword>
<evidence type="ECO:0000256" key="4">
    <source>
        <dbReference type="ARBA" id="ARBA00022679"/>
    </source>
</evidence>
<dbReference type="InterPro" id="IPR036890">
    <property type="entry name" value="HATPase_C_sf"/>
</dbReference>
<evidence type="ECO:0000256" key="5">
    <source>
        <dbReference type="ARBA" id="ARBA00022741"/>
    </source>
</evidence>
<feature type="transmembrane region" description="Helical" evidence="9">
    <location>
        <begin position="228"/>
        <end position="254"/>
    </location>
</feature>
<dbReference type="Pfam" id="PF02518">
    <property type="entry name" value="HATPase_c"/>
    <property type="match status" value="1"/>
</dbReference>
<feature type="transmembrane region" description="Helical" evidence="9">
    <location>
        <begin position="96"/>
        <end position="117"/>
    </location>
</feature>
<dbReference type="InterPro" id="IPR014265">
    <property type="entry name" value="XrtA/PrsK"/>
</dbReference>
<dbReference type="RefSeq" id="WP_379510200.1">
    <property type="nucleotide sequence ID" value="NZ_JBHRTQ010000009.1"/>
</dbReference>
<evidence type="ECO:0000256" key="6">
    <source>
        <dbReference type="ARBA" id="ARBA00022777"/>
    </source>
</evidence>
<comment type="caution">
    <text evidence="11">The sequence shown here is derived from an EMBL/GenBank/DDBJ whole genome shotgun (WGS) entry which is preliminary data.</text>
</comment>
<evidence type="ECO:0000256" key="2">
    <source>
        <dbReference type="ARBA" id="ARBA00012438"/>
    </source>
</evidence>
<dbReference type="SMART" id="SM00387">
    <property type="entry name" value="HATPase_c"/>
    <property type="match status" value="1"/>
</dbReference>
<sequence length="701" mass="75690">MSGGWSLFGGASHLLGACAAATLAAWLAGRRSLVGPAGLAFIGALVASAAWALTVAATGLDRPAAAIAESLRNLSWLYVIYRLFSTDGRHQLVRPVRPVIISLAALELFQVLQILLAPGLAFTGPARDTLFHMTVTFRLMLTIGGLVLLHNLYGGASQAARAVLRWPTVAIALLWLFDLNLYTVAYLTKGWPEELASLRGIILAICVATLTPGMTLRRAELRFSPSRAVAFEFASLLGIGLYLVGMILLGQWLSYVGGEFARMFQFGFLIAGTAAALLILPSRRLRGWLKVTLVKHLFQHRYDYRAEWLRFNRTIGGSGGSGAVPLAQRAIQSLCDITDAPAGLLLTPDEQGDLVLAARWQWPTAEVPAPALGRGAASFFEREGHIVDLEAVRSGIDRQGEQAIVPDWLVAETRAWAVVPLLHFERLHGVVVLARPPVARKLDWEDFDVLRVVGQQLASYLAEHAGQDALAEAARFDEFNRRIAFVMHDIKNLASQIGLLARNAEHHAENPAFRADMIVTLRNSAEKLNALIARLSRYGKGTSEQLGTVDAGALVRAVAAQFAGHHPVTCAEAQACLVTANHEALEQSLVHLVQNAIDASAADAPVRLMVVREGIHARIEVIDSGTGMSAEFIRSRLFKPFVSSKAGGFGIGAFEARELVRGMGGRLDVESREGLGSRFIIRLPLAGTSAAVVTNEHKKVA</sequence>
<organism evidence="11 12">
    <name type="scientific">Novosphingobium bradum</name>
    <dbReference type="NCBI Taxonomy" id="1737444"/>
    <lineage>
        <taxon>Bacteria</taxon>
        <taxon>Pseudomonadati</taxon>
        <taxon>Pseudomonadota</taxon>
        <taxon>Alphaproteobacteria</taxon>
        <taxon>Sphingomonadales</taxon>
        <taxon>Sphingomonadaceae</taxon>
        <taxon>Novosphingobium</taxon>
    </lineage>
</organism>
<dbReference type="InterPro" id="IPR003018">
    <property type="entry name" value="GAF"/>
</dbReference>
<dbReference type="PRINTS" id="PR00344">
    <property type="entry name" value="BCTRLSENSOR"/>
</dbReference>
<keyword evidence="6 11" id="KW-0418">Kinase</keyword>
<feature type="transmembrane region" description="Helical" evidence="9">
    <location>
        <begin position="196"/>
        <end position="216"/>
    </location>
</feature>
<keyword evidence="3" id="KW-0597">Phosphoprotein</keyword>
<keyword evidence="9" id="KW-1133">Transmembrane helix</keyword>
<dbReference type="EC" id="2.7.13.3" evidence="2"/>
<dbReference type="EMBL" id="JBHRTQ010000009">
    <property type="protein sequence ID" value="MFC3174819.1"/>
    <property type="molecule type" value="Genomic_DNA"/>
</dbReference>
<dbReference type="GO" id="GO:0004673">
    <property type="term" value="F:protein histidine kinase activity"/>
    <property type="evidence" value="ECO:0007669"/>
    <property type="project" value="UniProtKB-EC"/>
</dbReference>
<feature type="domain" description="Histidine kinase" evidence="10">
    <location>
        <begin position="485"/>
        <end position="687"/>
    </location>
</feature>
<evidence type="ECO:0000256" key="1">
    <source>
        <dbReference type="ARBA" id="ARBA00000085"/>
    </source>
</evidence>
<keyword evidence="8" id="KW-0902">Two-component regulatory system</keyword>
<evidence type="ECO:0000256" key="9">
    <source>
        <dbReference type="SAM" id="Phobius"/>
    </source>
</evidence>
<dbReference type="InterPro" id="IPR004358">
    <property type="entry name" value="Sig_transdc_His_kin-like_C"/>
</dbReference>
<dbReference type="NCBIfam" id="TIGR02916">
    <property type="entry name" value="PEP_his_kin"/>
    <property type="match status" value="1"/>
</dbReference>
<protein>
    <recommendedName>
        <fullName evidence="2">histidine kinase</fullName>
        <ecNumber evidence="2">2.7.13.3</ecNumber>
    </recommendedName>
</protein>
<feature type="transmembrane region" description="Helical" evidence="9">
    <location>
        <begin position="260"/>
        <end position="280"/>
    </location>
</feature>
<proteinExistence type="predicted"/>
<dbReference type="Pfam" id="PF01590">
    <property type="entry name" value="GAF"/>
    <property type="match status" value="1"/>
</dbReference>
<evidence type="ECO:0000313" key="12">
    <source>
        <dbReference type="Proteomes" id="UP001595604"/>
    </source>
</evidence>
<dbReference type="PANTHER" id="PTHR43065">
    <property type="entry name" value="SENSOR HISTIDINE KINASE"/>
    <property type="match status" value="1"/>
</dbReference>
<accession>A0ABV7IR86</accession>
<keyword evidence="7" id="KW-0067">ATP-binding</keyword>
<keyword evidence="12" id="KW-1185">Reference proteome</keyword>
<evidence type="ECO:0000259" key="10">
    <source>
        <dbReference type="PROSITE" id="PS50109"/>
    </source>
</evidence>
<dbReference type="Gene3D" id="3.30.450.40">
    <property type="match status" value="1"/>
</dbReference>
<dbReference type="PROSITE" id="PS50109">
    <property type="entry name" value="HIS_KIN"/>
    <property type="match status" value="1"/>
</dbReference>
<dbReference type="Gene3D" id="3.30.565.10">
    <property type="entry name" value="Histidine kinase-like ATPase, C-terminal domain"/>
    <property type="match status" value="1"/>
</dbReference>
<dbReference type="SUPFAM" id="SSF55781">
    <property type="entry name" value="GAF domain-like"/>
    <property type="match status" value="1"/>
</dbReference>
<dbReference type="Proteomes" id="UP001595604">
    <property type="component" value="Unassembled WGS sequence"/>
</dbReference>
<dbReference type="InterPro" id="IPR003594">
    <property type="entry name" value="HATPase_dom"/>
</dbReference>
<feature type="transmembrane region" description="Helical" evidence="9">
    <location>
        <begin position="6"/>
        <end position="27"/>
    </location>
</feature>
<feature type="transmembrane region" description="Helical" evidence="9">
    <location>
        <begin position="162"/>
        <end position="184"/>
    </location>
</feature>
<feature type="transmembrane region" description="Helical" evidence="9">
    <location>
        <begin position="129"/>
        <end position="150"/>
    </location>
</feature>
<keyword evidence="9" id="KW-0812">Transmembrane</keyword>
<feature type="transmembrane region" description="Helical" evidence="9">
    <location>
        <begin position="39"/>
        <end position="58"/>
    </location>
</feature>
<keyword evidence="4 11" id="KW-0808">Transferase</keyword>
<evidence type="ECO:0000313" key="11">
    <source>
        <dbReference type="EMBL" id="MFC3174819.1"/>
    </source>
</evidence>
<name>A0ABV7IR86_9SPHN</name>
<dbReference type="PANTHER" id="PTHR43065:SF10">
    <property type="entry name" value="PEROXIDE STRESS-ACTIVATED HISTIDINE KINASE MAK3"/>
    <property type="match status" value="1"/>
</dbReference>
<dbReference type="SUPFAM" id="SSF55874">
    <property type="entry name" value="ATPase domain of HSP90 chaperone/DNA topoisomerase II/histidine kinase"/>
    <property type="match status" value="1"/>
</dbReference>
<comment type="catalytic activity">
    <reaction evidence="1">
        <text>ATP + protein L-histidine = ADP + protein N-phospho-L-histidine.</text>
        <dbReference type="EC" id="2.7.13.3"/>
    </reaction>
</comment>
<keyword evidence="5" id="KW-0547">Nucleotide-binding</keyword>